<proteinExistence type="predicted"/>
<gene>
    <name evidence="1" type="ORF">PORY_000423</name>
</gene>
<organism evidence="1 2">
    <name type="scientific">Pneumocystis oryctolagi</name>
    <dbReference type="NCBI Taxonomy" id="42067"/>
    <lineage>
        <taxon>Eukaryota</taxon>
        <taxon>Fungi</taxon>
        <taxon>Dikarya</taxon>
        <taxon>Ascomycota</taxon>
        <taxon>Taphrinomycotina</taxon>
        <taxon>Pneumocystomycetes</taxon>
        <taxon>Pneumocystaceae</taxon>
        <taxon>Pneumocystis</taxon>
    </lineage>
</organism>
<dbReference type="EMBL" id="JABTEG010000001">
    <property type="protein sequence ID" value="KAG4306435.1"/>
    <property type="molecule type" value="Genomic_DNA"/>
</dbReference>
<evidence type="ECO:0000313" key="2">
    <source>
        <dbReference type="Proteomes" id="UP000768646"/>
    </source>
</evidence>
<evidence type="ECO:0000313" key="1">
    <source>
        <dbReference type="EMBL" id="KAG4306435.1"/>
    </source>
</evidence>
<name>A0ACB7CG77_9ASCO</name>
<comment type="caution">
    <text evidence="1">The sequence shown here is derived from an EMBL/GenBank/DDBJ whole genome shotgun (WGS) entry which is preliminary data.</text>
</comment>
<dbReference type="Proteomes" id="UP000768646">
    <property type="component" value="Unassembled WGS sequence"/>
</dbReference>
<sequence>MWILESNSDELNGVRRYLKPGKEYLVGRAKYITDITIDSRTVSKKHAKIVVGAVENGSSLLLEKKMPIYVIDLNSKFGTLVNNVKLTNLPKECDHDSEIIFAKCQGKFRLFWHPVVFTLSGIKIRDIQPLVESYGIKITKEYCDMTTHVVSKQRNTAKNLQALINGVFVVANSYVNELVKTIGLVELNFDHGFPNPQKHVPPDNIYSSIDACPEDFMPNKCRKRLFHGLVFVFFDKKQYFTLSPPINTAGGKTVLCEDTSNIEQIITFIQNYPNAIAVSPLENSHYIDMASKRLKINLINQDMFLEPILKLDLTLFWKNSCKDSDLIHINYNITSEKKTTSECCNQSLSNIKCNFELSPGLKSELDEECVYQVSKKHDTNTILNNEVDNMQNIKSFETINDIFDKNTLPLQKSLNSNRFITEGKSVDQAFDNKAFYFYERVRFDDRTKFTQTNQLVNNSNIINHIHEMEFQNKPFVFEKNPLNEKIFDKNIHETKLHNCVKSNSFIVSKDSEAFSTSNLQKNKTASSFMKCDPIRNHSFYNSEKDENLKVVEYFNAESNLQKSSINIPSRWNPKWNGRKNFKKFRRTQKIRPTTYIQHVRLVEYKPEEMTFVSESGKQKDKEYIFKKSIENTSSNIVKNGVDNKIKIFSKNIENYFDIIENDSDDDPLKFKL</sequence>
<reference evidence="1 2" key="1">
    <citation type="journal article" date="2021" name="Commun. Biol.">
        <title>Genomic insights into the host specific adaptation of the Pneumocystis genus.</title>
        <authorList>
            <person name="Cisse O.H."/>
            <person name="Ma L."/>
            <person name="Dekker J.P."/>
            <person name="Khil P.P."/>
            <person name="Youn J.-H."/>
            <person name="Brenchley J.M."/>
            <person name="Blair R."/>
            <person name="Pahar B."/>
            <person name="Chabe M."/>
            <person name="Van Rompay K.K.A."/>
            <person name="Keesler R."/>
            <person name="Sukura A."/>
            <person name="Hirsch V."/>
            <person name="Kutty G."/>
            <person name="Liu Y."/>
            <person name="Peng L."/>
            <person name="Chen J."/>
            <person name="Song J."/>
            <person name="Weissenbacher-Lang C."/>
            <person name="Xu J."/>
            <person name="Upham N.S."/>
            <person name="Stajich J.E."/>
            <person name="Cuomo C.A."/>
            <person name="Cushion M.T."/>
            <person name="Kovacs J.A."/>
        </authorList>
    </citation>
    <scope>NUCLEOTIDE SEQUENCE [LARGE SCALE GENOMIC DNA]</scope>
    <source>
        <strain evidence="1 2">RABM</strain>
    </source>
</reference>
<accession>A0ACB7CG77</accession>
<keyword evidence="2" id="KW-1185">Reference proteome</keyword>
<protein>
    <submittedName>
        <fullName evidence="1">Uncharacterized protein</fullName>
    </submittedName>
</protein>